<dbReference type="Gene3D" id="2.150.10.10">
    <property type="entry name" value="Serralysin-like metalloprotease, C-terminal"/>
    <property type="match status" value="1"/>
</dbReference>
<evidence type="ECO:0000256" key="2">
    <source>
        <dbReference type="ARBA" id="ARBA00022525"/>
    </source>
</evidence>
<feature type="signal peptide" evidence="4">
    <location>
        <begin position="1"/>
        <end position="22"/>
    </location>
</feature>
<evidence type="ECO:0008006" key="7">
    <source>
        <dbReference type="Google" id="ProtNLM"/>
    </source>
</evidence>
<evidence type="ECO:0000256" key="3">
    <source>
        <dbReference type="SAM" id="MobiDB-lite"/>
    </source>
</evidence>
<dbReference type="EMBL" id="JBHSQK010000046">
    <property type="protein sequence ID" value="MFC5950333.1"/>
    <property type="molecule type" value="Genomic_DNA"/>
</dbReference>
<dbReference type="PROSITE" id="PS00330">
    <property type="entry name" value="HEMOLYSIN_CALCIUM"/>
    <property type="match status" value="1"/>
</dbReference>
<gene>
    <name evidence="5" type="ORF">ACFQH9_18870</name>
</gene>
<evidence type="ECO:0000256" key="4">
    <source>
        <dbReference type="SAM" id="SignalP"/>
    </source>
</evidence>
<feature type="compositionally biased region" description="Low complexity" evidence="3">
    <location>
        <begin position="376"/>
        <end position="392"/>
    </location>
</feature>
<feature type="chain" id="PRO_5046517994" description="Hemolysin type calcium-binding protein" evidence="4">
    <location>
        <begin position="23"/>
        <end position="532"/>
    </location>
</feature>
<evidence type="ECO:0000313" key="6">
    <source>
        <dbReference type="Proteomes" id="UP001596119"/>
    </source>
</evidence>
<proteinExistence type="predicted"/>
<name>A0ABW1I9N2_9PSEU</name>
<feature type="compositionally biased region" description="Basic and acidic residues" evidence="3">
    <location>
        <begin position="492"/>
        <end position="505"/>
    </location>
</feature>
<dbReference type="PANTHER" id="PTHR38340:SF1">
    <property type="entry name" value="S-LAYER PROTEIN"/>
    <property type="match status" value="1"/>
</dbReference>
<reference evidence="6" key="1">
    <citation type="journal article" date="2019" name="Int. J. Syst. Evol. Microbiol.">
        <title>The Global Catalogue of Microorganisms (GCM) 10K type strain sequencing project: providing services to taxonomists for standard genome sequencing and annotation.</title>
        <authorList>
            <consortium name="The Broad Institute Genomics Platform"/>
            <consortium name="The Broad Institute Genome Sequencing Center for Infectious Disease"/>
            <person name="Wu L."/>
            <person name="Ma J."/>
        </authorList>
    </citation>
    <scope>NUCLEOTIDE SEQUENCE [LARGE SCALE GENOMIC DNA]</scope>
    <source>
        <strain evidence="6">CGMCC 4.7397</strain>
    </source>
</reference>
<keyword evidence="4" id="KW-0732">Signal</keyword>
<organism evidence="5 6">
    <name type="scientific">Pseudonocardia lutea</name>
    <dbReference type="NCBI Taxonomy" id="2172015"/>
    <lineage>
        <taxon>Bacteria</taxon>
        <taxon>Bacillati</taxon>
        <taxon>Actinomycetota</taxon>
        <taxon>Actinomycetes</taxon>
        <taxon>Pseudonocardiales</taxon>
        <taxon>Pseudonocardiaceae</taxon>
        <taxon>Pseudonocardia</taxon>
    </lineage>
</organism>
<dbReference type="PANTHER" id="PTHR38340">
    <property type="entry name" value="S-LAYER PROTEIN"/>
    <property type="match status" value="1"/>
</dbReference>
<comment type="caution">
    <text evidence="5">The sequence shown here is derived from an EMBL/GenBank/DDBJ whole genome shotgun (WGS) entry which is preliminary data.</text>
</comment>
<dbReference type="SUPFAM" id="SSF51120">
    <property type="entry name" value="beta-Roll"/>
    <property type="match status" value="1"/>
</dbReference>
<feature type="compositionally biased region" description="Pro residues" evidence="3">
    <location>
        <begin position="393"/>
        <end position="407"/>
    </location>
</feature>
<accession>A0ABW1I9N2</accession>
<evidence type="ECO:0000313" key="5">
    <source>
        <dbReference type="EMBL" id="MFC5950333.1"/>
    </source>
</evidence>
<sequence length="532" mass="51979">MRRRVIAGALVAAVVTATGALSGGSGTYARYTDVEASPGTVGAATVVIGTSSRAPALSYTGGLLGGTSSATLTVVYTGTTPARLTLQARPAATYSSAFCTYSTSTKAWSRASGATGISMSFAGTTVDYCTLLNGGEVTLSSSVAAGSTTSFATSASFGVLSGANPRKDQGVPLLVRANGTAGPGFSDAVTGTLGVATSPSSTPRSLAVVTVPTITAAPTTTTAPTGTPVAATDVPAECAAAGTTAASFAEKITLTADRPSFDAARDRPGSAGPFLVVGSAAADTVVGSAGGDCVTGGDGDDVVSGGSGGDVLVGGPGADRLSGEAGNDRLYGGAGVDTLDGGAGADVLDGGPDGARCTTDASDTTTGCLGAGAEGAADPTTTTSPAPTTTTPVPTPPSTTTTPPPPADTSAPAAVPEGSPDPAAPPHPPDTRATGRAGGARRSPLRTHPGRGRPPTFRNDDQHRRPGHSSTMISTPDPPRPRTAANGPQRRSAQETRTQLHHDQHSGPASATDGRQRSATTISTGDPDTAPP</sequence>
<dbReference type="InterPro" id="IPR011049">
    <property type="entry name" value="Serralysin-like_metalloprot_C"/>
</dbReference>
<dbReference type="InterPro" id="IPR001343">
    <property type="entry name" value="Hemolysn_Ca-bd"/>
</dbReference>
<dbReference type="RefSeq" id="WP_379567469.1">
    <property type="nucleotide sequence ID" value="NZ_JBHSQK010000046.1"/>
</dbReference>
<dbReference type="InterPro" id="IPR050557">
    <property type="entry name" value="RTX_toxin/Mannuronan_C5-epim"/>
</dbReference>
<dbReference type="InterPro" id="IPR018511">
    <property type="entry name" value="Hemolysin-typ_Ca-bd_CS"/>
</dbReference>
<dbReference type="Proteomes" id="UP001596119">
    <property type="component" value="Unassembled WGS sequence"/>
</dbReference>
<evidence type="ECO:0000256" key="1">
    <source>
        <dbReference type="ARBA" id="ARBA00004613"/>
    </source>
</evidence>
<feature type="region of interest" description="Disordered" evidence="3">
    <location>
        <begin position="297"/>
        <end position="326"/>
    </location>
</feature>
<dbReference type="PRINTS" id="PR00313">
    <property type="entry name" value="CABNDNGRPT"/>
</dbReference>
<keyword evidence="6" id="KW-1185">Reference proteome</keyword>
<feature type="compositionally biased region" description="Gly residues" evidence="3">
    <location>
        <begin position="305"/>
        <end position="317"/>
    </location>
</feature>
<dbReference type="Pfam" id="PF00353">
    <property type="entry name" value="HemolysinCabind"/>
    <property type="match status" value="2"/>
</dbReference>
<feature type="compositionally biased region" description="Polar residues" evidence="3">
    <location>
        <begin position="517"/>
        <end position="526"/>
    </location>
</feature>
<protein>
    <recommendedName>
        <fullName evidence="7">Hemolysin type calcium-binding protein</fullName>
    </recommendedName>
</protein>
<keyword evidence="2" id="KW-0964">Secreted</keyword>
<feature type="region of interest" description="Disordered" evidence="3">
    <location>
        <begin position="368"/>
        <end position="532"/>
    </location>
</feature>
<comment type="subcellular location">
    <subcellularLocation>
        <location evidence="1">Secreted</location>
    </subcellularLocation>
</comment>